<keyword evidence="3" id="KW-0808">Transferase</keyword>
<dbReference type="InterPro" id="IPR006342">
    <property type="entry name" value="FkbM_mtfrase"/>
</dbReference>
<evidence type="ECO:0000313" key="3">
    <source>
        <dbReference type="EMBL" id="NYS26216.1"/>
    </source>
</evidence>
<name>A0A7Z0I1H5_9RHOB</name>
<dbReference type="Gene3D" id="3.40.50.150">
    <property type="entry name" value="Vaccinia Virus protein VP39"/>
    <property type="match status" value="1"/>
</dbReference>
<keyword evidence="3" id="KW-0489">Methyltransferase</keyword>
<organism evidence="3 4">
    <name type="scientific">Rhabdonatronobacter sediminivivens</name>
    <dbReference type="NCBI Taxonomy" id="2743469"/>
    <lineage>
        <taxon>Bacteria</taxon>
        <taxon>Pseudomonadati</taxon>
        <taxon>Pseudomonadota</taxon>
        <taxon>Alphaproteobacteria</taxon>
        <taxon>Rhodobacterales</taxon>
        <taxon>Paracoccaceae</taxon>
        <taxon>Rhabdonatronobacter</taxon>
    </lineage>
</organism>
<dbReference type="EMBL" id="JACBXS010000036">
    <property type="protein sequence ID" value="NYS26216.1"/>
    <property type="molecule type" value="Genomic_DNA"/>
</dbReference>
<dbReference type="AlphaFoldDB" id="A0A7Z0I1H5"/>
<dbReference type="InterPro" id="IPR029063">
    <property type="entry name" value="SAM-dependent_MTases_sf"/>
</dbReference>
<dbReference type="NCBIfam" id="TIGR01444">
    <property type="entry name" value="fkbM_fam"/>
    <property type="match status" value="1"/>
</dbReference>
<proteinExistence type="predicted"/>
<evidence type="ECO:0000313" key="4">
    <source>
        <dbReference type="Proteomes" id="UP000529417"/>
    </source>
</evidence>
<gene>
    <name evidence="3" type="ORF">HUK65_14570</name>
</gene>
<dbReference type="GO" id="GO:0008168">
    <property type="term" value="F:methyltransferase activity"/>
    <property type="evidence" value="ECO:0007669"/>
    <property type="project" value="UniProtKB-KW"/>
</dbReference>
<feature type="region of interest" description="Disordered" evidence="1">
    <location>
        <begin position="1"/>
        <end position="27"/>
    </location>
</feature>
<dbReference type="GO" id="GO:0032259">
    <property type="term" value="P:methylation"/>
    <property type="evidence" value="ECO:0007669"/>
    <property type="project" value="UniProtKB-KW"/>
</dbReference>
<reference evidence="3 4" key="1">
    <citation type="journal article" date="2000" name="Arch. Microbiol.">
        <title>Rhodobaca bogoriensis gen. nov. and sp. nov., an alkaliphilic purple nonsulfur bacterium from African Rift Valley soda lakes.</title>
        <authorList>
            <person name="Milford A.D."/>
            <person name="Achenbach L.A."/>
            <person name="Jung D.O."/>
            <person name="Madigan M.T."/>
        </authorList>
    </citation>
    <scope>NUCLEOTIDE SEQUENCE [LARGE SCALE GENOMIC DNA]</scope>
    <source>
        <strain evidence="3 4">2376</strain>
    </source>
</reference>
<accession>A0A7Z0I1H5</accession>
<sequence>MTGFADSRKNRPADTRSPSKETDASAPSALDVAIASLATRGKLRFVQVGANDGKLEDPIHHHVLAHGAEALLIEPQPWLIAALRDNYAAFRGKLMIENIAIGPDHGTLSLHTLKRAFWDDYTARDGRSPTILFSPDRDLLRRRIARRMKVDIDEAERRLDTIDVPMAPLSDVLARHGMTDIDVLQVDCEGWDVKVILSLGEVRPAVIHFESLSLSDADRQAFSDWSRQNGYGCIQGWKDTLAIRGLSHPA</sequence>
<keyword evidence="4" id="KW-1185">Reference proteome</keyword>
<dbReference type="SUPFAM" id="SSF53335">
    <property type="entry name" value="S-adenosyl-L-methionine-dependent methyltransferases"/>
    <property type="match status" value="1"/>
</dbReference>
<feature type="compositionally biased region" description="Basic and acidic residues" evidence="1">
    <location>
        <begin position="1"/>
        <end position="23"/>
    </location>
</feature>
<protein>
    <submittedName>
        <fullName evidence="3">FkbM family methyltransferase</fullName>
    </submittedName>
</protein>
<dbReference type="Proteomes" id="UP000529417">
    <property type="component" value="Unassembled WGS sequence"/>
</dbReference>
<dbReference type="Pfam" id="PF05050">
    <property type="entry name" value="Methyltransf_21"/>
    <property type="match status" value="1"/>
</dbReference>
<evidence type="ECO:0000256" key="1">
    <source>
        <dbReference type="SAM" id="MobiDB-lite"/>
    </source>
</evidence>
<evidence type="ECO:0000259" key="2">
    <source>
        <dbReference type="Pfam" id="PF05050"/>
    </source>
</evidence>
<feature type="domain" description="Methyltransferase FkbM" evidence="2">
    <location>
        <begin position="47"/>
        <end position="224"/>
    </location>
</feature>
<comment type="caution">
    <text evidence="3">The sequence shown here is derived from an EMBL/GenBank/DDBJ whole genome shotgun (WGS) entry which is preliminary data.</text>
</comment>